<gene>
    <name evidence="4" type="ORF">BgAZ_110140</name>
</gene>
<evidence type="ECO:0000259" key="3">
    <source>
        <dbReference type="Pfam" id="PF02926"/>
    </source>
</evidence>
<dbReference type="AlphaFoldDB" id="A0AAD8UWH0"/>
<evidence type="ECO:0000313" key="5">
    <source>
        <dbReference type="Proteomes" id="UP001230268"/>
    </source>
</evidence>
<dbReference type="Gene3D" id="3.30.2130.30">
    <property type="match status" value="1"/>
</dbReference>
<dbReference type="PANTHER" id="PTHR47313:SF1">
    <property type="entry name" value="RIBOSOMAL RNA LARGE SUBUNIT METHYLTRANSFERASE K_L"/>
    <property type="match status" value="1"/>
</dbReference>
<keyword evidence="5" id="KW-1185">Reference proteome</keyword>
<dbReference type="PANTHER" id="PTHR47313">
    <property type="entry name" value="RIBOSOMAL RNA LARGE SUBUNIT METHYLTRANSFERASE K/L"/>
    <property type="match status" value="1"/>
</dbReference>
<keyword evidence="1 4" id="KW-0489">Methyltransferase</keyword>
<feature type="domain" description="Ribosomal RNA large subunit methyltransferase K/L-like methyltransferase" evidence="2">
    <location>
        <begin position="255"/>
        <end position="353"/>
    </location>
</feature>
<dbReference type="CDD" id="cd11715">
    <property type="entry name" value="THUMP_AdoMetMT"/>
    <property type="match status" value="1"/>
</dbReference>
<keyword evidence="1 4" id="KW-0808">Transferase</keyword>
<protein>
    <submittedName>
        <fullName evidence="4">Ribosomal RNA large subunit methyltransferase k/l like protein</fullName>
    </submittedName>
</protein>
<dbReference type="EMBL" id="JAVEPI010000001">
    <property type="protein sequence ID" value="KAK1445108.1"/>
    <property type="molecule type" value="Genomic_DNA"/>
</dbReference>
<dbReference type="GO" id="GO:0008990">
    <property type="term" value="F:rRNA (guanine-N2-)-methyltransferase activity"/>
    <property type="evidence" value="ECO:0007669"/>
    <property type="project" value="TreeGrafter"/>
</dbReference>
<dbReference type="InterPro" id="IPR004114">
    <property type="entry name" value="THUMP_dom"/>
</dbReference>
<evidence type="ECO:0000256" key="1">
    <source>
        <dbReference type="ARBA" id="ARBA00022603"/>
    </source>
</evidence>
<dbReference type="Pfam" id="PF02926">
    <property type="entry name" value="THUMP"/>
    <property type="match status" value="1"/>
</dbReference>
<dbReference type="GO" id="GO:0003723">
    <property type="term" value="F:RNA binding"/>
    <property type="evidence" value="ECO:0007669"/>
    <property type="project" value="InterPro"/>
</dbReference>
<accession>A0AAD8UWH0</accession>
<evidence type="ECO:0000259" key="2">
    <source>
        <dbReference type="Pfam" id="PF01170"/>
    </source>
</evidence>
<feature type="domain" description="THUMP" evidence="3">
    <location>
        <begin position="86"/>
        <end position="166"/>
    </location>
</feature>
<evidence type="ECO:0000313" key="4">
    <source>
        <dbReference type="EMBL" id="KAK1445108.1"/>
    </source>
</evidence>
<reference evidence="4" key="1">
    <citation type="submission" date="2023-08" db="EMBL/GenBank/DDBJ databases">
        <title>Draft sequence of the Babesia gibsoni genome.</title>
        <authorList>
            <person name="Yamagishi J.Y."/>
            <person name="Xuan X.X."/>
        </authorList>
    </citation>
    <scope>NUCLEOTIDE SEQUENCE</scope>
    <source>
        <strain evidence="4">Azabu</strain>
    </source>
</reference>
<name>A0AAD8UWH0_BABGI</name>
<proteinExistence type="predicted"/>
<comment type="caution">
    <text evidence="4">The sequence shown here is derived from an EMBL/GenBank/DDBJ whole genome shotgun (WGS) entry which is preliminary data.</text>
</comment>
<organism evidence="4 5">
    <name type="scientific">Babesia gibsoni</name>
    <dbReference type="NCBI Taxonomy" id="33632"/>
    <lineage>
        <taxon>Eukaryota</taxon>
        <taxon>Sar</taxon>
        <taxon>Alveolata</taxon>
        <taxon>Apicomplexa</taxon>
        <taxon>Aconoidasida</taxon>
        <taxon>Piroplasmida</taxon>
        <taxon>Babesiidae</taxon>
        <taxon>Babesia</taxon>
    </lineage>
</organism>
<sequence>MVRQWLSTHRILVKCVRGLEGTLERELLSLGFARNCLTKTRSGIIVEDASLRKLYFLSYFTRISSGVYVEAASFPVKDKLSFTDRCAGVEWKQFLKPDSSFVVKGSISESTCFLHSGLYASQLVKDGISHFFGRHLGNPSPTVSLRDPSIKVHVNIDHGEAKILVDAVGTPTSNRPYRYKPALDDMNPAVAAALLHDVGFASHQENPFSIQQYEDMCEAKDYGCQSNDLEETKRCFTSTPDPASRPKPKTLVSLFSCCGTFLIEAAMYAARVAPGLLHSDFDFTKFSAYDDVSFKKLVDYANYIRIPVNSDEYNVLERKFIGVESNWEKVEASLYSADKAGVMGLVHIIQSDYMKDGLYDACRSKLEGDQWAYLIAHLPKLKQRFGSIPDNSAYHESDDISHFPDSADTNKPYHATTRGTATLKNHRKVALDPCRYYRLASNISKFRNRFFEEDTRCLLVVPTVVDIQSLSDSCCSDLRGGKHFMSGGIPCTAYVTRNANEAQS</sequence>
<dbReference type="Proteomes" id="UP001230268">
    <property type="component" value="Unassembled WGS sequence"/>
</dbReference>
<dbReference type="GO" id="GO:0070043">
    <property type="term" value="F:rRNA (guanine-N7-)-methyltransferase activity"/>
    <property type="evidence" value="ECO:0007669"/>
    <property type="project" value="TreeGrafter"/>
</dbReference>
<dbReference type="Pfam" id="PF01170">
    <property type="entry name" value="UPF0020"/>
    <property type="match status" value="1"/>
</dbReference>
<dbReference type="InterPro" id="IPR000241">
    <property type="entry name" value="RlmKL-like_Mtase"/>
</dbReference>